<evidence type="ECO:0000259" key="7">
    <source>
        <dbReference type="Pfam" id="PF01593"/>
    </source>
</evidence>
<evidence type="ECO:0000256" key="3">
    <source>
        <dbReference type="ARBA" id="ARBA00012535"/>
    </source>
</evidence>
<reference evidence="8 9" key="1">
    <citation type="submission" date="2016-05" db="EMBL/GenBank/DDBJ databases">
        <authorList>
            <person name="Prochazka B."/>
            <person name="Indra A."/>
            <person name="Hasenberger P."/>
            <person name="Blaschitz M."/>
            <person name="Wagner L."/>
            <person name="Wewalka G."/>
            <person name="Sorschag S."/>
            <person name="Schmid D."/>
            <person name="Ruppitsch W."/>
        </authorList>
    </citation>
    <scope>NUCLEOTIDE SEQUENCE [LARGE SCALE GENOMIC DNA]</scope>
    <source>
        <strain evidence="8 9">974010_12</strain>
    </source>
</reference>
<dbReference type="InterPro" id="IPR050281">
    <property type="entry name" value="Flavin_monoamine_oxidase"/>
</dbReference>
<gene>
    <name evidence="8" type="ORF">A8135_05980</name>
</gene>
<sequence>MPEKKKKPSENKTFLIVGAGASGLFAARALEKTGIPRKNITLLEKNSWIGGKCHTYNEPEDSALATEYGAALIAHNYQIVLDAIAEKKLPIEKVLPTKLDSMDFMKKYLSKDRWGRVVFSAEVLKELIRFEKLLRQYEHARDNCLPLPSGFELSFQEFATRNGLARLNDILRPVVTGFGYGAMQVCPAYAVFEYMGHTTIPAMQLLPSILHQGPFYAIKGGFQRLMEAIAKDYEVLTEADIQSIDRSNGVTVEFLHQNEVKQLKADYLILALSPLHWGKLGLSLTPTEELAVKQVTYYHYPVAICKLKGYLAHQEFFEHGLQPEGFGDLALITTRDGRVFPEDGRLCTAYINLPQEPTQPAPVIPSVEKWQFELSKVNNVEKVEIIDTHTWEDYMSMVPWEVRCRLEKEQFVHETGYANSIFSYEDVGCVANYITKLIANTFSPKPTKVYDNAVSTDLLRAYWLFKTPQHPPVHVVKKLMKKESSGENYLDEENKNDNRHTIN</sequence>
<accession>A0ABX2XRD7</accession>
<name>A0ABX2XRD7_9GAMM</name>
<dbReference type="EC" id="1.13.12.3" evidence="3"/>
<dbReference type="InterPro" id="IPR036188">
    <property type="entry name" value="FAD/NAD-bd_sf"/>
</dbReference>
<comment type="pathway">
    <text evidence="1">Plant hormone metabolism; auxin biosynthesis.</text>
</comment>
<keyword evidence="5" id="KW-0073">Auxin biosynthesis</keyword>
<comment type="similarity">
    <text evidence="2">Belongs to the tryptophan 2-monooxygenase family.</text>
</comment>
<dbReference type="Gene3D" id="1.10.405.20">
    <property type="match status" value="1"/>
</dbReference>
<organism evidence="8 9">
    <name type="scientific">Legionella jamestowniensis</name>
    <dbReference type="NCBI Taxonomy" id="455"/>
    <lineage>
        <taxon>Bacteria</taxon>
        <taxon>Pseudomonadati</taxon>
        <taxon>Pseudomonadota</taxon>
        <taxon>Gammaproteobacteria</taxon>
        <taxon>Legionellales</taxon>
        <taxon>Legionellaceae</taxon>
        <taxon>Legionella</taxon>
    </lineage>
</organism>
<dbReference type="RefSeq" id="WP_065621346.1">
    <property type="nucleotide sequence ID" value="NZ_LYOZ01000052.1"/>
</dbReference>
<dbReference type="PANTHER" id="PTHR10742">
    <property type="entry name" value="FLAVIN MONOAMINE OXIDASE"/>
    <property type="match status" value="1"/>
</dbReference>
<dbReference type="Gene3D" id="3.50.50.60">
    <property type="entry name" value="FAD/NAD(P)-binding domain"/>
    <property type="match status" value="1"/>
</dbReference>
<comment type="catalytic activity">
    <reaction evidence="6">
        <text>L-tryptophan + O2 = indole-3-acetamide + CO2 + H2O</text>
        <dbReference type="Rhea" id="RHEA:16165"/>
        <dbReference type="ChEBI" id="CHEBI:15377"/>
        <dbReference type="ChEBI" id="CHEBI:15379"/>
        <dbReference type="ChEBI" id="CHEBI:16031"/>
        <dbReference type="ChEBI" id="CHEBI:16526"/>
        <dbReference type="ChEBI" id="CHEBI:57912"/>
        <dbReference type="EC" id="1.13.12.3"/>
    </reaction>
</comment>
<dbReference type="InterPro" id="IPR002937">
    <property type="entry name" value="Amino_oxidase"/>
</dbReference>
<keyword evidence="9" id="KW-1185">Reference proteome</keyword>
<comment type="caution">
    <text evidence="8">The sequence shown here is derived from an EMBL/GenBank/DDBJ whole genome shotgun (WGS) entry which is preliminary data.</text>
</comment>
<dbReference type="Pfam" id="PF01593">
    <property type="entry name" value="Amino_oxidase"/>
    <property type="match status" value="1"/>
</dbReference>
<protein>
    <recommendedName>
        <fullName evidence="4">Tryptophan 2-monooxygenase</fullName>
        <ecNumber evidence="3">1.13.12.3</ecNumber>
    </recommendedName>
</protein>
<evidence type="ECO:0000256" key="5">
    <source>
        <dbReference type="ARBA" id="ARBA00023070"/>
    </source>
</evidence>
<evidence type="ECO:0000313" key="9">
    <source>
        <dbReference type="Proteomes" id="UP000093336"/>
    </source>
</evidence>
<dbReference type="PANTHER" id="PTHR10742:SF410">
    <property type="entry name" value="LYSINE-SPECIFIC HISTONE DEMETHYLASE 2"/>
    <property type="match status" value="1"/>
</dbReference>
<dbReference type="Gene3D" id="3.30.70.1990">
    <property type="match status" value="1"/>
</dbReference>
<dbReference type="EMBL" id="LYOZ01000052">
    <property type="protein sequence ID" value="OCH97174.1"/>
    <property type="molecule type" value="Genomic_DNA"/>
</dbReference>
<evidence type="ECO:0000256" key="4">
    <source>
        <dbReference type="ARBA" id="ARBA00017871"/>
    </source>
</evidence>
<evidence type="ECO:0000256" key="6">
    <source>
        <dbReference type="ARBA" id="ARBA00047321"/>
    </source>
</evidence>
<evidence type="ECO:0000256" key="2">
    <source>
        <dbReference type="ARBA" id="ARBA00005833"/>
    </source>
</evidence>
<proteinExistence type="inferred from homology"/>
<dbReference type="Proteomes" id="UP000093336">
    <property type="component" value="Unassembled WGS sequence"/>
</dbReference>
<dbReference type="SUPFAM" id="SSF51905">
    <property type="entry name" value="FAD/NAD(P)-binding domain"/>
    <property type="match status" value="1"/>
</dbReference>
<evidence type="ECO:0000313" key="8">
    <source>
        <dbReference type="EMBL" id="OCH97174.1"/>
    </source>
</evidence>
<evidence type="ECO:0000256" key="1">
    <source>
        <dbReference type="ARBA" id="ARBA00004814"/>
    </source>
</evidence>
<feature type="domain" description="Amine oxidase" evidence="7">
    <location>
        <begin position="22"/>
        <end position="277"/>
    </location>
</feature>